<dbReference type="PROSITE" id="PS00216">
    <property type="entry name" value="SUGAR_TRANSPORT_1"/>
    <property type="match status" value="1"/>
</dbReference>
<keyword evidence="3" id="KW-1003">Cell membrane</keyword>
<feature type="transmembrane region" description="Helical" evidence="8">
    <location>
        <begin position="129"/>
        <end position="153"/>
    </location>
</feature>
<protein>
    <submittedName>
        <fullName evidence="10">MFS transporter</fullName>
    </submittedName>
</protein>
<dbReference type="InterPro" id="IPR036259">
    <property type="entry name" value="MFS_trans_sf"/>
</dbReference>
<comment type="caution">
    <text evidence="10">The sequence shown here is derived from an EMBL/GenBank/DDBJ whole genome shotgun (WGS) entry which is preliminary data.</text>
</comment>
<feature type="transmembrane region" description="Helical" evidence="8">
    <location>
        <begin position="68"/>
        <end position="90"/>
    </location>
</feature>
<dbReference type="Gene3D" id="1.20.1250.20">
    <property type="entry name" value="MFS general substrate transporter like domains"/>
    <property type="match status" value="1"/>
</dbReference>
<dbReference type="FunFam" id="1.20.1250.20:FF:000001">
    <property type="entry name" value="Dicarboxylate MFS transporter"/>
    <property type="match status" value="1"/>
</dbReference>
<evidence type="ECO:0000256" key="4">
    <source>
        <dbReference type="ARBA" id="ARBA00022692"/>
    </source>
</evidence>
<feature type="transmembrane region" description="Helical" evidence="8">
    <location>
        <begin position="27"/>
        <end position="48"/>
    </location>
</feature>
<evidence type="ECO:0000256" key="8">
    <source>
        <dbReference type="SAM" id="Phobius"/>
    </source>
</evidence>
<feature type="transmembrane region" description="Helical" evidence="8">
    <location>
        <begin position="316"/>
        <end position="333"/>
    </location>
</feature>
<feature type="domain" description="Major facilitator superfamily (MFS) profile" evidence="9">
    <location>
        <begin position="27"/>
        <end position="434"/>
    </location>
</feature>
<feature type="transmembrane region" description="Helical" evidence="8">
    <location>
        <begin position="382"/>
        <end position="404"/>
    </location>
</feature>
<dbReference type="AlphaFoldDB" id="A0A4V2JBZ6"/>
<keyword evidence="2" id="KW-0813">Transport</keyword>
<dbReference type="OrthoDB" id="9783227at2"/>
<feature type="transmembrane region" description="Helical" evidence="8">
    <location>
        <begin position="165"/>
        <end position="187"/>
    </location>
</feature>
<name>A0A4V2JBZ6_9RHOB</name>
<dbReference type="InterPro" id="IPR051084">
    <property type="entry name" value="H+-coupled_symporters"/>
</dbReference>
<gene>
    <name evidence="10" type="ORF">EYE42_13145</name>
</gene>
<accession>A0A4V2JBZ6</accession>
<dbReference type="PROSITE" id="PS00217">
    <property type="entry name" value="SUGAR_TRANSPORT_2"/>
    <property type="match status" value="1"/>
</dbReference>
<dbReference type="PANTHER" id="PTHR43528:SF1">
    <property type="entry name" value="ALPHA-KETOGLUTARATE PERMEASE"/>
    <property type="match status" value="1"/>
</dbReference>
<keyword evidence="7 8" id="KW-0472">Membrane</keyword>
<feature type="transmembrane region" description="Helical" evidence="8">
    <location>
        <begin position="251"/>
        <end position="273"/>
    </location>
</feature>
<dbReference type="InterPro" id="IPR020846">
    <property type="entry name" value="MFS_dom"/>
</dbReference>
<dbReference type="InterPro" id="IPR005829">
    <property type="entry name" value="Sugar_transporter_CS"/>
</dbReference>
<evidence type="ECO:0000256" key="3">
    <source>
        <dbReference type="ARBA" id="ARBA00022475"/>
    </source>
</evidence>
<keyword evidence="5" id="KW-0769">Symport</keyword>
<evidence type="ECO:0000259" key="9">
    <source>
        <dbReference type="PROSITE" id="PS50850"/>
    </source>
</evidence>
<dbReference type="GO" id="GO:0015293">
    <property type="term" value="F:symporter activity"/>
    <property type="evidence" value="ECO:0007669"/>
    <property type="project" value="UniProtKB-KW"/>
</dbReference>
<dbReference type="PANTHER" id="PTHR43528">
    <property type="entry name" value="ALPHA-KETOGLUTARATE PERMEASE"/>
    <property type="match status" value="1"/>
</dbReference>
<keyword evidence="11" id="KW-1185">Reference proteome</keyword>
<proteinExistence type="predicted"/>
<dbReference type="Pfam" id="PF00083">
    <property type="entry name" value="Sugar_tr"/>
    <property type="match status" value="2"/>
</dbReference>
<comment type="subcellular location">
    <subcellularLocation>
        <location evidence="1">Cell membrane</location>
        <topology evidence="1">Multi-pass membrane protein</topology>
    </subcellularLocation>
</comment>
<keyword evidence="6 8" id="KW-1133">Transmembrane helix</keyword>
<feature type="transmembrane region" description="Helical" evidence="8">
    <location>
        <begin position="199"/>
        <end position="218"/>
    </location>
</feature>
<evidence type="ECO:0000256" key="1">
    <source>
        <dbReference type="ARBA" id="ARBA00004651"/>
    </source>
</evidence>
<dbReference type="SUPFAM" id="SSF103473">
    <property type="entry name" value="MFS general substrate transporter"/>
    <property type="match status" value="1"/>
</dbReference>
<sequence length="439" mass="45519">MPAAYPAEAEAPGDDVERRGQISHSRLIAACTIGNALEFFDFVVFSFFARTIGALFFPAQDATAQLLFAFATYGVGFLMRPLGGVVLGAYADRRGRKRATVVTLMLMALGTGMIGLAPVYATAGVLGPVIIVLGRLIQGFSAGGEVGAATTLLAEHAPADRRGFFGSWQLASQGLAVLAGAGVALIINSALTPEQVAAWGWRIPFLIGVGIVPVGLWLRRALKESHANEQHAETRAVSSLRLAMGSHLPRILTGVALIIGGTAANAVVVLYMATYAVTQLGLSPTAGLLAGVTAGFVTLVASPIGGAISDRIGRKTVILVSYLLLLVLIYPAFLSLNANPTLGTLLTIVAGLAILNATGGATVIITLAEIFPVEVRATGMSLVYALGVAIFGGFGQFIVTWLIQATGSPIAPAYYVMACSLATVLALRAVPEMRGKTLD</sequence>
<evidence type="ECO:0000313" key="11">
    <source>
        <dbReference type="Proteomes" id="UP000293520"/>
    </source>
</evidence>
<feature type="transmembrane region" description="Helical" evidence="8">
    <location>
        <begin position="102"/>
        <end position="123"/>
    </location>
</feature>
<dbReference type="GO" id="GO:0005886">
    <property type="term" value="C:plasma membrane"/>
    <property type="evidence" value="ECO:0007669"/>
    <property type="project" value="UniProtKB-SubCell"/>
</dbReference>
<evidence type="ECO:0000256" key="7">
    <source>
        <dbReference type="ARBA" id="ARBA00023136"/>
    </source>
</evidence>
<feature type="transmembrane region" description="Helical" evidence="8">
    <location>
        <begin position="285"/>
        <end position="304"/>
    </location>
</feature>
<dbReference type="RefSeq" id="WP_130991777.1">
    <property type="nucleotide sequence ID" value="NZ_SISK01000010.1"/>
</dbReference>
<evidence type="ECO:0000256" key="6">
    <source>
        <dbReference type="ARBA" id="ARBA00022989"/>
    </source>
</evidence>
<dbReference type="PROSITE" id="PS50850">
    <property type="entry name" value="MFS"/>
    <property type="match status" value="1"/>
</dbReference>
<feature type="transmembrane region" description="Helical" evidence="8">
    <location>
        <begin position="345"/>
        <end position="370"/>
    </location>
</feature>
<dbReference type="Proteomes" id="UP000293520">
    <property type="component" value="Unassembled WGS sequence"/>
</dbReference>
<evidence type="ECO:0000256" key="5">
    <source>
        <dbReference type="ARBA" id="ARBA00022847"/>
    </source>
</evidence>
<keyword evidence="4 8" id="KW-0812">Transmembrane</keyword>
<reference evidence="10 11" key="1">
    <citation type="submission" date="2019-02" db="EMBL/GenBank/DDBJ databases">
        <title>Paracoccus subflavus sp. nov., isolated from marine sediment of the Pacific Ocean.</title>
        <authorList>
            <person name="Zhang G."/>
        </authorList>
    </citation>
    <scope>NUCLEOTIDE SEQUENCE [LARGE SCALE GENOMIC DNA]</scope>
    <source>
        <strain evidence="10 11">GY0581</strain>
    </source>
</reference>
<dbReference type="InterPro" id="IPR005828">
    <property type="entry name" value="MFS_sugar_transport-like"/>
</dbReference>
<evidence type="ECO:0000313" key="10">
    <source>
        <dbReference type="EMBL" id="TBN38367.1"/>
    </source>
</evidence>
<dbReference type="EMBL" id="SISK01000010">
    <property type="protein sequence ID" value="TBN38367.1"/>
    <property type="molecule type" value="Genomic_DNA"/>
</dbReference>
<evidence type="ECO:0000256" key="2">
    <source>
        <dbReference type="ARBA" id="ARBA00022448"/>
    </source>
</evidence>
<organism evidence="10 11">
    <name type="scientific">Paracoccus subflavus</name>
    <dbReference type="NCBI Taxonomy" id="2528244"/>
    <lineage>
        <taxon>Bacteria</taxon>
        <taxon>Pseudomonadati</taxon>
        <taxon>Pseudomonadota</taxon>
        <taxon>Alphaproteobacteria</taxon>
        <taxon>Rhodobacterales</taxon>
        <taxon>Paracoccaceae</taxon>
        <taxon>Paracoccus</taxon>
    </lineage>
</organism>
<feature type="transmembrane region" description="Helical" evidence="8">
    <location>
        <begin position="410"/>
        <end position="430"/>
    </location>
</feature>